<dbReference type="Gene3D" id="1.10.1200.10">
    <property type="entry name" value="ACP-like"/>
    <property type="match status" value="1"/>
</dbReference>
<dbReference type="AlphaFoldDB" id="A0A6I2L825"/>
<evidence type="ECO:0000313" key="1">
    <source>
        <dbReference type="EMBL" id="MRW94385.1"/>
    </source>
</evidence>
<dbReference type="InterPro" id="IPR036736">
    <property type="entry name" value="ACP-like_sf"/>
</dbReference>
<comment type="caution">
    <text evidence="1">The sequence shown here is derived from an EMBL/GenBank/DDBJ whole genome shotgun (WGS) entry which is preliminary data.</text>
</comment>
<dbReference type="RefSeq" id="WP_154383261.1">
    <property type="nucleotide sequence ID" value="NZ_WKJK01000026.1"/>
</dbReference>
<evidence type="ECO:0008006" key="3">
    <source>
        <dbReference type="Google" id="ProtNLM"/>
    </source>
</evidence>
<protein>
    <recommendedName>
        <fullName evidence="3">Carrier domain-containing protein</fullName>
    </recommendedName>
</protein>
<organism evidence="1 2">
    <name type="scientific">Duganella guangzhouensis</name>
    <dbReference type="NCBI Taxonomy" id="2666084"/>
    <lineage>
        <taxon>Bacteria</taxon>
        <taxon>Pseudomonadati</taxon>
        <taxon>Pseudomonadota</taxon>
        <taxon>Betaproteobacteria</taxon>
        <taxon>Burkholderiales</taxon>
        <taxon>Oxalobacteraceae</taxon>
        <taxon>Telluria group</taxon>
        <taxon>Duganella</taxon>
    </lineage>
</organism>
<dbReference type="EMBL" id="WKJK01000026">
    <property type="protein sequence ID" value="MRW94385.1"/>
    <property type="molecule type" value="Genomic_DNA"/>
</dbReference>
<proteinExistence type="predicted"/>
<evidence type="ECO:0000313" key="2">
    <source>
        <dbReference type="Proteomes" id="UP000433309"/>
    </source>
</evidence>
<accession>A0A6I2L825</accession>
<name>A0A6I2L825_9BURK</name>
<gene>
    <name evidence="1" type="ORF">GJ699_30870</name>
</gene>
<reference evidence="1 2" key="1">
    <citation type="submission" date="2019-11" db="EMBL/GenBank/DDBJ databases">
        <title>Novel species isolated from a subtropical stream in China.</title>
        <authorList>
            <person name="Lu H."/>
        </authorList>
    </citation>
    <scope>NUCLEOTIDE SEQUENCE [LARGE SCALE GENOMIC DNA]</scope>
    <source>
        <strain evidence="1 2">FT80W</strain>
    </source>
</reference>
<dbReference type="Proteomes" id="UP000433309">
    <property type="component" value="Unassembled WGS sequence"/>
</dbReference>
<keyword evidence="2" id="KW-1185">Reference proteome</keyword>
<sequence>MLTKENVLEIILRALQNLNDELGDDEKFEAGPTTPLFGPNATLDSLALVSVIVDVEGDVSTALGRSISLTDDRAMSQEISPFDDVQTLLNYIMILVNEG</sequence>